<dbReference type="InterPro" id="IPR036890">
    <property type="entry name" value="HATPase_C_sf"/>
</dbReference>
<reference evidence="17 18" key="1">
    <citation type="submission" date="2019-09" db="EMBL/GenBank/DDBJ databases">
        <title>Characterization of the phylogenetic diversity of two novel species belonging to the genus Bifidobacterium: Bifidobacterium cebidarum sp. nov. and Bifidobacterium leontopitheci sp. nov.</title>
        <authorList>
            <person name="Lugli G.A."/>
            <person name="Duranti S."/>
            <person name="Milani C."/>
            <person name="Turroni F."/>
            <person name="Ventura M."/>
        </authorList>
    </citation>
    <scope>NUCLEOTIDE SEQUENCE [LARGE SCALE GENOMIC DNA]</scope>
    <source>
        <strain evidence="17 18">LMG 31471</strain>
    </source>
</reference>
<protein>
    <recommendedName>
        <fullName evidence="12">Sensor-like histidine kinase SenX3</fullName>
        <ecNumber evidence="3">2.7.13.3</ecNumber>
    </recommendedName>
</protein>
<dbReference type="CDD" id="cd06225">
    <property type="entry name" value="HAMP"/>
    <property type="match status" value="1"/>
</dbReference>
<dbReference type="Proteomes" id="UP000441772">
    <property type="component" value="Unassembled WGS sequence"/>
</dbReference>
<dbReference type="PANTHER" id="PTHR42878">
    <property type="entry name" value="TWO-COMPONENT HISTIDINE KINASE"/>
    <property type="match status" value="1"/>
</dbReference>
<keyword evidence="6 14" id="KW-0812">Transmembrane</keyword>
<dbReference type="SUPFAM" id="SSF158472">
    <property type="entry name" value="HAMP domain-like"/>
    <property type="match status" value="1"/>
</dbReference>
<dbReference type="SMART" id="SM00388">
    <property type="entry name" value="HisKA"/>
    <property type="match status" value="1"/>
</dbReference>
<keyword evidence="10 14" id="KW-1133">Transmembrane helix</keyword>
<evidence type="ECO:0000313" key="17">
    <source>
        <dbReference type="EMBL" id="KAB7790714.1"/>
    </source>
</evidence>
<dbReference type="InterPro" id="IPR003594">
    <property type="entry name" value="HATPase_dom"/>
</dbReference>
<keyword evidence="14" id="KW-0472">Membrane</keyword>
<dbReference type="GO" id="GO:0007234">
    <property type="term" value="P:osmosensory signaling via phosphorelay pathway"/>
    <property type="evidence" value="ECO:0007669"/>
    <property type="project" value="TreeGrafter"/>
</dbReference>
<keyword evidence="18" id="KW-1185">Reference proteome</keyword>
<gene>
    <name evidence="17" type="ORF">F7D09_0820</name>
</gene>
<evidence type="ECO:0000256" key="10">
    <source>
        <dbReference type="ARBA" id="ARBA00022989"/>
    </source>
</evidence>
<evidence type="ECO:0000256" key="14">
    <source>
        <dbReference type="SAM" id="Phobius"/>
    </source>
</evidence>
<keyword evidence="9" id="KW-0067">ATP-binding</keyword>
<evidence type="ECO:0000259" key="15">
    <source>
        <dbReference type="PROSITE" id="PS50109"/>
    </source>
</evidence>
<comment type="catalytic activity">
    <reaction evidence="1">
        <text>ATP + protein L-histidine = ADP + protein N-phospho-L-histidine.</text>
        <dbReference type="EC" id="2.7.13.3"/>
    </reaction>
</comment>
<evidence type="ECO:0000256" key="1">
    <source>
        <dbReference type="ARBA" id="ARBA00000085"/>
    </source>
</evidence>
<dbReference type="Gene3D" id="1.10.287.130">
    <property type="match status" value="1"/>
</dbReference>
<evidence type="ECO:0000256" key="5">
    <source>
        <dbReference type="ARBA" id="ARBA00022679"/>
    </source>
</evidence>
<dbReference type="PROSITE" id="PS50885">
    <property type="entry name" value="HAMP"/>
    <property type="match status" value="1"/>
</dbReference>
<dbReference type="FunFam" id="1.10.287.130:FF:000001">
    <property type="entry name" value="Two-component sensor histidine kinase"/>
    <property type="match status" value="1"/>
</dbReference>
<feature type="transmembrane region" description="Helical" evidence="14">
    <location>
        <begin position="29"/>
        <end position="55"/>
    </location>
</feature>
<dbReference type="CDD" id="cd00075">
    <property type="entry name" value="HATPase"/>
    <property type="match status" value="1"/>
</dbReference>
<feature type="transmembrane region" description="Helical" evidence="14">
    <location>
        <begin position="67"/>
        <end position="87"/>
    </location>
</feature>
<dbReference type="PANTHER" id="PTHR42878:SF7">
    <property type="entry name" value="SENSOR HISTIDINE KINASE GLRK"/>
    <property type="match status" value="1"/>
</dbReference>
<dbReference type="InterPro" id="IPR003660">
    <property type="entry name" value="HAMP_dom"/>
</dbReference>
<dbReference type="SMART" id="SM00387">
    <property type="entry name" value="HATPase_c"/>
    <property type="match status" value="1"/>
</dbReference>
<dbReference type="InterPro" id="IPR050351">
    <property type="entry name" value="BphY/WalK/GraS-like"/>
</dbReference>
<dbReference type="SUPFAM" id="SSF55874">
    <property type="entry name" value="ATPase domain of HSP90 chaperone/DNA topoisomerase II/histidine kinase"/>
    <property type="match status" value="1"/>
</dbReference>
<dbReference type="InterPro" id="IPR004358">
    <property type="entry name" value="Sig_transdc_His_kin-like_C"/>
</dbReference>
<evidence type="ECO:0000259" key="16">
    <source>
        <dbReference type="PROSITE" id="PS50885"/>
    </source>
</evidence>
<dbReference type="RefSeq" id="WP_226835942.1">
    <property type="nucleotide sequence ID" value="NZ_JBHSKZ010000027.1"/>
</dbReference>
<accession>A0A6I1GGD5</accession>
<dbReference type="GO" id="GO:0000155">
    <property type="term" value="F:phosphorelay sensor kinase activity"/>
    <property type="evidence" value="ECO:0007669"/>
    <property type="project" value="InterPro"/>
</dbReference>
<organism evidence="17 18">
    <name type="scientific">Bifidobacterium leontopitheci</name>
    <dbReference type="NCBI Taxonomy" id="2650774"/>
    <lineage>
        <taxon>Bacteria</taxon>
        <taxon>Bacillati</taxon>
        <taxon>Actinomycetota</taxon>
        <taxon>Actinomycetes</taxon>
        <taxon>Bifidobacteriales</taxon>
        <taxon>Bifidobacteriaceae</taxon>
        <taxon>Bifidobacterium</taxon>
    </lineage>
</organism>
<dbReference type="SUPFAM" id="SSF47384">
    <property type="entry name" value="Homodimeric domain of signal transducing histidine kinase"/>
    <property type="match status" value="1"/>
</dbReference>
<feature type="region of interest" description="Disordered" evidence="13">
    <location>
        <begin position="1"/>
        <end position="22"/>
    </location>
</feature>
<keyword evidence="5" id="KW-0808">Transferase</keyword>
<evidence type="ECO:0000256" key="4">
    <source>
        <dbReference type="ARBA" id="ARBA00022553"/>
    </source>
</evidence>
<feature type="domain" description="Histidine kinase" evidence="15">
    <location>
        <begin position="159"/>
        <end position="376"/>
    </location>
</feature>
<dbReference type="CDD" id="cd00082">
    <property type="entry name" value="HisKA"/>
    <property type="match status" value="1"/>
</dbReference>
<dbReference type="PRINTS" id="PR00344">
    <property type="entry name" value="BCTRLSENSOR"/>
</dbReference>
<keyword evidence="11" id="KW-0902">Two-component regulatory system</keyword>
<dbReference type="GO" id="GO:0005524">
    <property type="term" value="F:ATP binding"/>
    <property type="evidence" value="ECO:0007669"/>
    <property type="project" value="UniProtKB-KW"/>
</dbReference>
<evidence type="ECO:0000256" key="2">
    <source>
        <dbReference type="ARBA" id="ARBA00004236"/>
    </source>
</evidence>
<evidence type="ECO:0000256" key="3">
    <source>
        <dbReference type="ARBA" id="ARBA00012438"/>
    </source>
</evidence>
<sequence length="380" mass="41773">MARQDRTSGSGREHQESQEPVQDGTSAVMFGWITLWSFVVLILAAAGQTSLLVWLPRLAPTNAMKMLLTVIVLAYWLLLAVVFAWVVHRQIDDRLERPMRLLGHAARRVAKGDFSTRIPPRHTAGDANWDSTDQMFADFNTMTEELSGIETMKNDFISNVSHEIRNPLAVIRNYATLMERSPDMPADRCRECARTIADAAARLNDLVTAILKLNKLESQTIVTQASDFDLCRQLADEVIALDDLFTERDIDLAIDMEDRAPVHGDPGITALIWSNVLGNALKYTETGGHVRLTERSDTDAGMIVVEIADDGCGMGEDDRRHVFDKFYQGDTAHAAQGNGLGMAMVKRAVELSRGSVAVSSVKGEGAVVTVRLPMAAAHVG</sequence>
<dbReference type="InterPro" id="IPR005467">
    <property type="entry name" value="His_kinase_dom"/>
</dbReference>
<dbReference type="InterPro" id="IPR036097">
    <property type="entry name" value="HisK_dim/P_sf"/>
</dbReference>
<keyword evidence="8 17" id="KW-0418">Kinase</keyword>
<dbReference type="GO" id="GO:0000156">
    <property type="term" value="F:phosphorelay response regulator activity"/>
    <property type="evidence" value="ECO:0007669"/>
    <property type="project" value="TreeGrafter"/>
</dbReference>
<dbReference type="EC" id="2.7.13.3" evidence="3"/>
<dbReference type="Gene3D" id="6.10.340.10">
    <property type="match status" value="1"/>
</dbReference>
<dbReference type="PROSITE" id="PS50109">
    <property type="entry name" value="HIS_KIN"/>
    <property type="match status" value="1"/>
</dbReference>
<evidence type="ECO:0000256" key="12">
    <source>
        <dbReference type="ARBA" id="ARBA00039401"/>
    </source>
</evidence>
<feature type="compositionally biased region" description="Basic and acidic residues" evidence="13">
    <location>
        <begin position="1"/>
        <end position="17"/>
    </location>
</feature>
<dbReference type="GO" id="GO:0030295">
    <property type="term" value="F:protein kinase activator activity"/>
    <property type="evidence" value="ECO:0007669"/>
    <property type="project" value="TreeGrafter"/>
</dbReference>
<dbReference type="Pfam" id="PF02518">
    <property type="entry name" value="HATPase_c"/>
    <property type="match status" value="1"/>
</dbReference>
<evidence type="ECO:0000256" key="9">
    <source>
        <dbReference type="ARBA" id="ARBA00022840"/>
    </source>
</evidence>
<dbReference type="Pfam" id="PF00512">
    <property type="entry name" value="HisKA"/>
    <property type="match status" value="1"/>
</dbReference>
<dbReference type="GO" id="GO:0005886">
    <property type="term" value="C:plasma membrane"/>
    <property type="evidence" value="ECO:0007669"/>
    <property type="project" value="UniProtKB-SubCell"/>
</dbReference>
<keyword evidence="4" id="KW-0597">Phosphoprotein</keyword>
<dbReference type="AlphaFoldDB" id="A0A6I1GGD5"/>
<evidence type="ECO:0000313" key="18">
    <source>
        <dbReference type="Proteomes" id="UP000441772"/>
    </source>
</evidence>
<dbReference type="Gene3D" id="3.30.565.10">
    <property type="entry name" value="Histidine kinase-like ATPase, C-terminal domain"/>
    <property type="match status" value="1"/>
</dbReference>
<evidence type="ECO:0000256" key="6">
    <source>
        <dbReference type="ARBA" id="ARBA00022692"/>
    </source>
</evidence>
<dbReference type="InterPro" id="IPR003661">
    <property type="entry name" value="HisK_dim/P_dom"/>
</dbReference>
<keyword evidence="7" id="KW-0547">Nucleotide-binding</keyword>
<dbReference type="EMBL" id="WBVT01000008">
    <property type="protein sequence ID" value="KAB7790714.1"/>
    <property type="molecule type" value="Genomic_DNA"/>
</dbReference>
<comment type="subcellular location">
    <subcellularLocation>
        <location evidence="2">Cell membrane</location>
    </subcellularLocation>
</comment>
<feature type="domain" description="HAMP" evidence="16">
    <location>
        <begin position="93"/>
        <end position="151"/>
    </location>
</feature>
<name>A0A6I1GGD5_9BIFI</name>
<comment type="caution">
    <text evidence="17">The sequence shown here is derived from an EMBL/GenBank/DDBJ whole genome shotgun (WGS) entry which is preliminary data.</text>
</comment>
<dbReference type="SMART" id="SM00304">
    <property type="entry name" value="HAMP"/>
    <property type="match status" value="1"/>
</dbReference>
<evidence type="ECO:0000256" key="7">
    <source>
        <dbReference type="ARBA" id="ARBA00022741"/>
    </source>
</evidence>
<proteinExistence type="predicted"/>
<evidence type="ECO:0000256" key="13">
    <source>
        <dbReference type="SAM" id="MobiDB-lite"/>
    </source>
</evidence>
<evidence type="ECO:0000256" key="11">
    <source>
        <dbReference type="ARBA" id="ARBA00023012"/>
    </source>
</evidence>
<evidence type="ECO:0000256" key="8">
    <source>
        <dbReference type="ARBA" id="ARBA00022777"/>
    </source>
</evidence>